<gene>
    <name evidence="2" type="ORF">TanjilG_06497</name>
</gene>
<accession>A0A4P1REU7</accession>
<protein>
    <submittedName>
        <fullName evidence="2">Uncharacterized protein</fullName>
    </submittedName>
</protein>
<dbReference type="AlphaFoldDB" id="A0A4P1REU7"/>
<feature type="compositionally biased region" description="Basic and acidic residues" evidence="1">
    <location>
        <begin position="98"/>
        <end position="107"/>
    </location>
</feature>
<dbReference type="Gramene" id="OIW09691">
    <property type="protein sequence ID" value="OIW09691"/>
    <property type="gene ID" value="TanjilG_06497"/>
</dbReference>
<dbReference type="PANTHER" id="PTHR33205:SF1">
    <property type="entry name" value="TRANSMEMBRANE PROTEIN"/>
    <property type="match status" value="1"/>
</dbReference>
<evidence type="ECO:0000313" key="2">
    <source>
        <dbReference type="EMBL" id="OIW09691.1"/>
    </source>
</evidence>
<proteinExistence type="predicted"/>
<dbReference type="AntiFam" id="ANF00034">
    <property type="entry name" value="Antisense to 5.8S rRNA"/>
</dbReference>
<sequence>MMLLQSIGGPCLESIGRPTLAVPHPTENLPLDWGCIPKQTDSLTTRHGATWFGNDEALTLSGAPFQGTWARPTAEEASPDYNSDTEGDRLSWWPTDPHGSKSRKDGGGDTYDWCRALAQPPSLTTPSTVDSVFNQPWDIARGKPTFALLGSTCVQRLDGSRDYAIHTKYRISLRSSLMQELRYPLPRVFRISQEDTTEGVVPLDTRGIEVPNTSSHP</sequence>
<dbReference type="EMBL" id="CM007366">
    <property type="protein sequence ID" value="OIW09691.1"/>
    <property type="molecule type" value="Genomic_DNA"/>
</dbReference>
<evidence type="ECO:0000313" key="3">
    <source>
        <dbReference type="Proteomes" id="UP000188354"/>
    </source>
</evidence>
<dbReference type="PANTHER" id="PTHR33205">
    <property type="entry name" value="TRANSMEMBRANE PROTEIN"/>
    <property type="match status" value="1"/>
</dbReference>
<keyword evidence="3" id="KW-1185">Reference proteome</keyword>
<organism evidence="2 3">
    <name type="scientific">Lupinus angustifolius</name>
    <name type="common">Narrow-leaved blue lupine</name>
    <dbReference type="NCBI Taxonomy" id="3871"/>
    <lineage>
        <taxon>Eukaryota</taxon>
        <taxon>Viridiplantae</taxon>
        <taxon>Streptophyta</taxon>
        <taxon>Embryophyta</taxon>
        <taxon>Tracheophyta</taxon>
        <taxon>Spermatophyta</taxon>
        <taxon>Magnoliopsida</taxon>
        <taxon>eudicotyledons</taxon>
        <taxon>Gunneridae</taxon>
        <taxon>Pentapetalae</taxon>
        <taxon>rosids</taxon>
        <taxon>fabids</taxon>
        <taxon>Fabales</taxon>
        <taxon>Fabaceae</taxon>
        <taxon>Papilionoideae</taxon>
        <taxon>50 kb inversion clade</taxon>
        <taxon>genistoids sensu lato</taxon>
        <taxon>core genistoids</taxon>
        <taxon>Genisteae</taxon>
        <taxon>Lupinus</taxon>
    </lineage>
</organism>
<dbReference type="Proteomes" id="UP000188354">
    <property type="component" value="Chromosome LG06"/>
</dbReference>
<evidence type="ECO:0000256" key="1">
    <source>
        <dbReference type="SAM" id="MobiDB-lite"/>
    </source>
</evidence>
<name>A0A4P1REU7_LUPAN</name>
<reference evidence="2 3" key="1">
    <citation type="journal article" date="2017" name="Plant Biotechnol. J.">
        <title>A comprehensive draft genome sequence for lupin (Lupinus angustifolius), an emerging health food: insights into plant-microbe interactions and legume evolution.</title>
        <authorList>
            <person name="Hane J.K."/>
            <person name="Ming Y."/>
            <person name="Kamphuis L.G."/>
            <person name="Nelson M.N."/>
            <person name="Garg G."/>
            <person name="Atkins C.A."/>
            <person name="Bayer P.E."/>
            <person name="Bravo A."/>
            <person name="Bringans S."/>
            <person name="Cannon S."/>
            <person name="Edwards D."/>
            <person name="Foley R."/>
            <person name="Gao L.L."/>
            <person name="Harrison M.J."/>
            <person name="Huang W."/>
            <person name="Hurgobin B."/>
            <person name="Li S."/>
            <person name="Liu C.W."/>
            <person name="McGrath A."/>
            <person name="Morahan G."/>
            <person name="Murray J."/>
            <person name="Weller J."/>
            <person name="Jian J."/>
            <person name="Singh K.B."/>
        </authorList>
    </citation>
    <scope>NUCLEOTIDE SEQUENCE [LARGE SCALE GENOMIC DNA]</scope>
    <source>
        <strain evidence="3">cv. Tanjil</strain>
        <tissue evidence="2">Whole plant</tissue>
    </source>
</reference>
<feature type="region of interest" description="Disordered" evidence="1">
    <location>
        <begin position="73"/>
        <end position="107"/>
    </location>
</feature>